<name>A0A1T2L1L9_9GAMM</name>
<organism evidence="2 3">
    <name type="scientific">Solemya pervernicosa gill symbiont</name>
    <dbReference type="NCBI Taxonomy" id="642797"/>
    <lineage>
        <taxon>Bacteria</taxon>
        <taxon>Pseudomonadati</taxon>
        <taxon>Pseudomonadota</taxon>
        <taxon>Gammaproteobacteria</taxon>
        <taxon>sulfur-oxidizing symbionts</taxon>
    </lineage>
</organism>
<dbReference type="SUPFAM" id="SSF54523">
    <property type="entry name" value="Pili subunits"/>
    <property type="match status" value="1"/>
</dbReference>
<dbReference type="InterPro" id="IPR045584">
    <property type="entry name" value="Pilin-like"/>
</dbReference>
<reference evidence="2 3" key="1">
    <citation type="submission" date="2016-11" db="EMBL/GenBank/DDBJ databases">
        <title>Mixed transmission modes and dynamic genome evolution in an obligate animal-bacterial symbiosis.</title>
        <authorList>
            <person name="Russell S.L."/>
            <person name="Corbett-Detig R.B."/>
            <person name="Cavanaugh C.M."/>
        </authorList>
    </citation>
    <scope>NUCLEOTIDE SEQUENCE [LARGE SCALE GENOMIC DNA]</scope>
    <source>
        <strain evidence="2">Sveles-Q1</strain>
    </source>
</reference>
<evidence type="ECO:0000313" key="2">
    <source>
        <dbReference type="EMBL" id="OOZ38997.1"/>
    </source>
</evidence>
<evidence type="ECO:0000256" key="1">
    <source>
        <dbReference type="SAM" id="Phobius"/>
    </source>
</evidence>
<evidence type="ECO:0008006" key="4">
    <source>
        <dbReference type="Google" id="ProtNLM"/>
    </source>
</evidence>
<dbReference type="EMBL" id="MPRL01000065">
    <property type="protein sequence ID" value="OOZ38997.1"/>
    <property type="molecule type" value="Genomic_DNA"/>
</dbReference>
<feature type="transmembrane region" description="Helical" evidence="1">
    <location>
        <begin position="12"/>
        <end position="30"/>
    </location>
</feature>
<accession>A0A1T2L1L9</accession>
<keyword evidence="1" id="KW-0812">Transmembrane</keyword>
<sequence length="271" mass="29213">MRRCAGFTLIEMIMVIIITGIIATVLAGVIKRPIDGYLDLTRRAELVDAADSALRLIARDIRRALPNSVRVDSTGPSLEMINTVDAVRYRLGPPGNQSKRLRFNPDDDEFNTIGEFTNLTPPVTSSTDYRLVIYNLGISGASAYENANVITPAATQVTITDDGTSDHIALSSAFQFAFESPRQRLYVVDASPVSYICDTANETLRRYASYSIGSTQPSGSSVVVTKHLTACSISYDAGSTGQAALVTLSLTLSDGGESVTMLHQVRVDNVP</sequence>
<protein>
    <recommendedName>
        <fullName evidence="4">Pilus assembly protein MshO</fullName>
    </recommendedName>
</protein>
<comment type="caution">
    <text evidence="2">The sequence shown here is derived from an EMBL/GenBank/DDBJ whole genome shotgun (WGS) entry which is preliminary data.</text>
</comment>
<gene>
    <name evidence="2" type="ORF">BOW53_13430</name>
</gene>
<dbReference type="RefSeq" id="WP_078484603.1">
    <property type="nucleotide sequence ID" value="NZ_MPRL01000065.1"/>
</dbReference>
<keyword evidence="1" id="KW-0472">Membrane</keyword>
<proteinExistence type="predicted"/>
<dbReference type="AlphaFoldDB" id="A0A1T2L1L9"/>
<keyword evidence="1" id="KW-1133">Transmembrane helix</keyword>
<dbReference type="Proteomes" id="UP000191110">
    <property type="component" value="Unassembled WGS sequence"/>
</dbReference>
<keyword evidence="3" id="KW-1185">Reference proteome</keyword>
<evidence type="ECO:0000313" key="3">
    <source>
        <dbReference type="Proteomes" id="UP000191110"/>
    </source>
</evidence>
<dbReference type="NCBIfam" id="TIGR02532">
    <property type="entry name" value="IV_pilin_GFxxxE"/>
    <property type="match status" value="1"/>
</dbReference>
<dbReference type="InterPro" id="IPR012902">
    <property type="entry name" value="N_methyl_site"/>
</dbReference>
<dbReference type="Gene3D" id="3.30.700.10">
    <property type="entry name" value="Glycoprotein, Type 4 Pilin"/>
    <property type="match status" value="1"/>
</dbReference>
<dbReference type="Pfam" id="PF07963">
    <property type="entry name" value="N_methyl"/>
    <property type="match status" value="1"/>
</dbReference>
<dbReference type="OrthoDB" id="9788802at2"/>
<dbReference type="PROSITE" id="PS00409">
    <property type="entry name" value="PROKAR_NTER_METHYL"/>
    <property type="match status" value="1"/>
</dbReference>